<dbReference type="EMBL" id="KQ087190">
    <property type="protein sequence ID" value="KLT43975.1"/>
    <property type="molecule type" value="Genomic_DNA"/>
</dbReference>
<feature type="domain" description="Acyl-CoA oxidase C-terminal" evidence="15">
    <location>
        <begin position="509"/>
        <end position="648"/>
    </location>
</feature>
<dbReference type="GO" id="GO:0005504">
    <property type="term" value="F:fatty acid binding"/>
    <property type="evidence" value="ECO:0007669"/>
    <property type="project" value="TreeGrafter"/>
</dbReference>
<keyword evidence="6 12" id="KW-0285">Flavoprotein</keyword>
<evidence type="ECO:0000256" key="12">
    <source>
        <dbReference type="PIRNR" id="PIRNR000168"/>
    </source>
</evidence>
<dbReference type="Pfam" id="PF14749">
    <property type="entry name" value="Acyl-CoA_ox_N"/>
    <property type="match status" value="1"/>
</dbReference>
<comment type="cofactor">
    <cofactor evidence="2">
        <name>FAD</name>
        <dbReference type="ChEBI" id="CHEBI:57692"/>
    </cofactor>
</comment>
<organism evidence="19 20">
    <name type="scientific">Cutaneotrichosporon oleaginosum</name>
    <dbReference type="NCBI Taxonomy" id="879819"/>
    <lineage>
        <taxon>Eukaryota</taxon>
        <taxon>Fungi</taxon>
        <taxon>Dikarya</taxon>
        <taxon>Basidiomycota</taxon>
        <taxon>Agaricomycotina</taxon>
        <taxon>Tremellomycetes</taxon>
        <taxon>Trichosporonales</taxon>
        <taxon>Trichosporonaceae</taxon>
        <taxon>Cutaneotrichosporon</taxon>
    </lineage>
</organism>
<evidence type="ECO:0000259" key="18">
    <source>
        <dbReference type="Pfam" id="PF22924"/>
    </source>
</evidence>
<feature type="domain" description="Acyl-CoA oxidase/dehydrogenase middle" evidence="16">
    <location>
        <begin position="154"/>
        <end position="262"/>
    </location>
</feature>
<dbReference type="PANTHER" id="PTHR10909">
    <property type="entry name" value="ELECTRON TRANSPORT OXIDOREDUCTASE"/>
    <property type="match status" value="1"/>
</dbReference>
<dbReference type="InterPro" id="IPR012258">
    <property type="entry name" value="Acyl-CoA_oxidase"/>
</dbReference>
<dbReference type="Proteomes" id="UP000053611">
    <property type="component" value="Unassembled WGS sequence"/>
</dbReference>
<keyword evidence="8" id="KW-0276">Fatty acid metabolism</keyword>
<dbReference type="SUPFAM" id="SSF56645">
    <property type="entry name" value="Acyl-CoA dehydrogenase NM domain-like"/>
    <property type="match status" value="1"/>
</dbReference>
<keyword evidence="20" id="KW-1185">Reference proteome</keyword>
<dbReference type="GO" id="GO:0071949">
    <property type="term" value="F:FAD binding"/>
    <property type="evidence" value="ECO:0007669"/>
    <property type="project" value="InterPro"/>
</dbReference>
<evidence type="ECO:0000256" key="10">
    <source>
        <dbReference type="ARBA" id="ARBA00023098"/>
    </source>
</evidence>
<feature type="domain" description="Acyl-CoA oxidase C-alpha1" evidence="18">
    <location>
        <begin position="295"/>
        <end position="462"/>
    </location>
</feature>
<keyword evidence="10" id="KW-0443">Lipid metabolism</keyword>
<dbReference type="RefSeq" id="XP_018280466.1">
    <property type="nucleotide sequence ID" value="XM_018420753.1"/>
</dbReference>
<dbReference type="GO" id="GO:0003997">
    <property type="term" value="F:acyl-CoA oxidase activity"/>
    <property type="evidence" value="ECO:0007669"/>
    <property type="project" value="UniProtKB-EC"/>
</dbReference>
<keyword evidence="7 12" id="KW-0274">FAD</keyword>
<evidence type="ECO:0000259" key="17">
    <source>
        <dbReference type="Pfam" id="PF14749"/>
    </source>
</evidence>
<evidence type="ECO:0000259" key="15">
    <source>
        <dbReference type="Pfam" id="PF01756"/>
    </source>
</evidence>
<dbReference type="Gene3D" id="1.20.140.10">
    <property type="entry name" value="Butyryl-CoA Dehydrogenase, subunit A, domain 3"/>
    <property type="match status" value="2"/>
</dbReference>
<evidence type="ECO:0000313" key="20">
    <source>
        <dbReference type="Proteomes" id="UP000053611"/>
    </source>
</evidence>
<feature type="binding site" evidence="14">
    <location>
        <position position="197"/>
    </location>
    <ligand>
        <name>FAD</name>
        <dbReference type="ChEBI" id="CHEBI:57692"/>
    </ligand>
</feature>
<dbReference type="Gene3D" id="1.10.540.10">
    <property type="entry name" value="Acyl-CoA dehydrogenase/oxidase, N-terminal domain"/>
    <property type="match status" value="1"/>
</dbReference>
<dbReference type="GeneID" id="28981356"/>
<keyword evidence="11" id="KW-0576">Peroxisome</keyword>
<comment type="subcellular location">
    <subcellularLocation>
        <location evidence="3">Peroxisome</location>
    </subcellularLocation>
</comment>
<evidence type="ECO:0000259" key="16">
    <source>
        <dbReference type="Pfam" id="PF02770"/>
    </source>
</evidence>
<reference evidence="19 20" key="1">
    <citation type="submission" date="2015-03" db="EMBL/GenBank/DDBJ databases">
        <title>Genomics and transcriptomics of the oil-accumulating basidiomycete yeast T. oleaginosus allow insights into substrate utilization and the diverse evolutionary trajectories of mating systems in fungi.</title>
        <authorList>
            <consortium name="DOE Joint Genome Institute"/>
            <person name="Kourist R."/>
            <person name="Kracht O."/>
            <person name="Bracharz F."/>
            <person name="Lipzen A."/>
            <person name="Nolan M."/>
            <person name="Ohm R."/>
            <person name="Grigoriev I."/>
            <person name="Sun S."/>
            <person name="Heitman J."/>
            <person name="Bruck T."/>
            <person name="Nowrousian M."/>
        </authorList>
    </citation>
    <scope>NUCLEOTIDE SEQUENCE [LARGE SCALE GENOMIC DNA]</scope>
    <source>
        <strain evidence="19 20">IBC0246</strain>
    </source>
</reference>
<dbReference type="OrthoDB" id="538336at2759"/>
<dbReference type="InterPro" id="IPR036250">
    <property type="entry name" value="AcylCo_DH-like_C"/>
</dbReference>
<evidence type="ECO:0000313" key="19">
    <source>
        <dbReference type="EMBL" id="KLT43975.1"/>
    </source>
</evidence>
<evidence type="ECO:0000256" key="4">
    <source>
        <dbReference type="ARBA" id="ARBA00004846"/>
    </source>
</evidence>
<evidence type="ECO:0000256" key="1">
    <source>
        <dbReference type="ARBA" id="ARBA00001201"/>
    </source>
</evidence>
<evidence type="ECO:0000256" key="14">
    <source>
        <dbReference type="PIRSR" id="PIRSR000168-2"/>
    </source>
</evidence>
<dbReference type="STRING" id="879819.A0A0J0XSD7"/>
<gene>
    <name evidence="19" type="ORF">CC85DRAFT_257743</name>
</gene>
<evidence type="ECO:0000256" key="8">
    <source>
        <dbReference type="ARBA" id="ARBA00022832"/>
    </source>
</evidence>
<dbReference type="InterPro" id="IPR055060">
    <property type="entry name" value="ACOX_C_alpha1"/>
</dbReference>
<dbReference type="Pfam" id="PF01756">
    <property type="entry name" value="ACOX"/>
    <property type="match status" value="1"/>
</dbReference>
<protein>
    <recommendedName>
        <fullName evidence="12">Acyl-coenzyme A oxidase</fullName>
    </recommendedName>
</protein>
<evidence type="ECO:0000256" key="3">
    <source>
        <dbReference type="ARBA" id="ARBA00004275"/>
    </source>
</evidence>
<dbReference type="InterPro" id="IPR046373">
    <property type="entry name" value="Acyl-CoA_Oxase/DH_mid-dom_sf"/>
</dbReference>
<dbReference type="InterPro" id="IPR009100">
    <property type="entry name" value="AcylCoA_DH/oxidase_NM_dom_sf"/>
</dbReference>
<dbReference type="Gene3D" id="2.40.110.10">
    <property type="entry name" value="Butyryl-CoA Dehydrogenase, subunit A, domain 2"/>
    <property type="match status" value="1"/>
</dbReference>
<comment type="pathway">
    <text evidence="4">Lipid metabolism; peroxisomal fatty acid beta-oxidation.</text>
</comment>
<proteinExistence type="inferred from homology"/>
<dbReference type="SUPFAM" id="SSF47203">
    <property type="entry name" value="Acyl-CoA dehydrogenase C-terminal domain-like"/>
    <property type="match status" value="2"/>
</dbReference>
<dbReference type="PANTHER" id="PTHR10909:SF250">
    <property type="entry name" value="PEROXISOMAL ACYL-COENZYME A OXIDASE 1"/>
    <property type="match status" value="1"/>
</dbReference>
<comment type="similarity">
    <text evidence="5 12">Belongs to the acyl-CoA oxidase family.</text>
</comment>
<dbReference type="FunFam" id="1.20.140.10:FF:000015">
    <property type="entry name" value="Acyl-coenzyme A oxidase"/>
    <property type="match status" value="1"/>
</dbReference>
<name>A0A0J0XSD7_9TREE</name>
<dbReference type="GO" id="GO:0005777">
    <property type="term" value="C:peroxisome"/>
    <property type="evidence" value="ECO:0007669"/>
    <property type="project" value="UniProtKB-SubCell"/>
</dbReference>
<dbReference type="InterPro" id="IPR002655">
    <property type="entry name" value="Acyl-CoA_oxidase_C"/>
</dbReference>
<accession>A0A0J0XSD7</accession>
<dbReference type="Pfam" id="PF22924">
    <property type="entry name" value="ACOX_C_alpha1"/>
    <property type="match status" value="1"/>
</dbReference>
<evidence type="ECO:0000256" key="9">
    <source>
        <dbReference type="ARBA" id="ARBA00023002"/>
    </source>
</evidence>
<sequence length="670" mass="73161">MSAPAAPPAWVQQLLPVKTTGPAQLAAERQNSKVDPKALETLLYPGDTLEMRRAVEETLTASGLGFAEKLEALPSLGRVEKIERSLERGKALKRLRKKHGWSDAQYSYASTAAGEANVYGLHDKAFIKCLTDQGSAEQHERFLVPAKADKIIGCYAQTELSHGSNVRGLETTATWDPSDKTFIIHSPSLTASKWWIGTLGRTANHALVMAQLIIDGKNYGPHTFVVPVRDVQTHEPLPGVYVGDIGPKFGYASMDNGFALFNKVKIPHINMLNRFQVVDPETGKYQRRGSPAFVYGGMTFLRVGIAADAATTLARAASIAVRYAAVRKQFADEDSKSSDEIPVLDYTMVQFRLLPLVATAYALFFATQELGALYGNYDKALGSGDQKGAEALLADLHVGSCALKVHGTFISVEGIEAARRACGGHGYSHYSGIGHLYAEMLPSVTYEGDNYMLSKQVARSLLKQAKANGPLFAAYKANPRRAFNWAKDEDIVASFGHRVAFQTLQILALRDDGWSWNQLLVPFWRLCNAYAQYVIVRAFASALSGLAGKVPGPTAEAIADLFHLHVAVVTDQYAAEFADAHALPADRAEGLQRQKATLALLQRVRPNAVNLMDGWAFSDMVLNSSLGRYDGNVYESVFKRAAANPVNSLTFDVNPESDVLVRRRQPVAKL</sequence>
<dbReference type="InterPro" id="IPR029320">
    <property type="entry name" value="Acyl-CoA_ox_N"/>
</dbReference>
<evidence type="ECO:0000256" key="13">
    <source>
        <dbReference type="PIRSR" id="PIRSR000168-1"/>
    </source>
</evidence>
<dbReference type="FunFam" id="2.40.110.10:FF:000003">
    <property type="entry name" value="Acyl-coenzyme A oxidase"/>
    <property type="match status" value="1"/>
</dbReference>
<feature type="domain" description="Acyl-coenzyme A oxidase N-terminal" evidence="17">
    <location>
        <begin position="35"/>
        <end position="152"/>
    </location>
</feature>
<evidence type="ECO:0000256" key="2">
    <source>
        <dbReference type="ARBA" id="ARBA00001974"/>
    </source>
</evidence>
<dbReference type="UniPathway" id="UPA00661"/>
<keyword evidence="9" id="KW-0560">Oxidoreductase</keyword>
<comment type="catalytic activity">
    <reaction evidence="1">
        <text>a 2,3-saturated acyl-CoA + O2 = a (2E)-enoyl-CoA + H2O2</text>
        <dbReference type="Rhea" id="RHEA:38959"/>
        <dbReference type="ChEBI" id="CHEBI:15379"/>
        <dbReference type="ChEBI" id="CHEBI:16240"/>
        <dbReference type="ChEBI" id="CHEBI:58856"/>
        <dbReference type="ChEBI" id="CHEBI:65111"/>
        <dbReference type="EC" id="1.3.3.6"/>
    </reaction>
</comment>
<dbReference type="GO" id="GO:0033540">
    <property type="term" value="P:fatty acid beta-oxidation using acyl-CoA oxidase"/>
    <property type="evidence" value="ECO:0007669"/>
    <property type="project" value="UniProtKB-UniPathway"/>
</dbReference>
<dbReference type="GO" id="GO:0055088">
    <property type="term" value="P:lipid homeostasis"/>
    <property type="evidence" value="ECO:0007669"/>
    <property type="project" value="TreeGrafter"/>
</dbReference>
<evidence type="ECO:0000256" key="11">
    <source>
        <dbReference type="ARBA" id="ARBA00023140"/>
    </source>
</evidence>
<dbReference type="InterPro" id="IPR006091">
    <property type="entry name" value="Acyl-CoA_Oxase/DH_mid-dom"/>
</dbReference>
<feature type="active site" description="Proton acceptor" evidence="13">
    <location>
        <position position="447"/>
    </location>
</feature>
<feature type="binding site" evidence="14">
    <location>
        <position position="158"/>
    </location>
    <ligand>
        <name>FAD</name>
        <dbReference type="ChEBI" id="CHEBI:57692"/>
    </ligand>
</feature>
<dbReference type="Pfam" id="PF02770">
    <property type="entry name" value="Acyl-CoA_dh_M"/>
    <property type="match status" value="1"/>
</dbReference>
<evidence type="ECO:0000256" key="7">
    <source>
        <dbReference type="ARBA" id="ARBA00022827"/>
    </source>
</evidence>
<dbReference type="InterPro" id="IPR037069">
    <property type="entry name" value="AcylCoA_DH/ox_N_sf"/>
</dbReference>
<evidence type="ECO:0000256" key="5">
    <source>
        <dbReference type="ARBA" id="ARBA00006288"/>
    </source>
</evidence>
<dbReference type="AlphaFoldDB" id="A0A0J0XSD7"/>
<evidence type="ECO:0000256" key="6">
    <source>
        <dbReference type="ARBA" id="ARBA00022630"/>
    </source>
</evidence>
<dbReference type="PIRSF" id="PIRSF000168">
    <property type="entry name" value="Acyl-CoA_oxidase"/>
    <property type="match status" value="1"/>
</dbReference>